<dbReference type="Proteomes" id="UP000283543">
    <property type="component" value="Unassembled WGS sequence"/>
</dbReference>
<dbReference type="EMBL" id="QUTE01006057">
    <property type="protein sequence ID" value="RHZ34004.1"/>
    <property type="molecule type" value="Genomic_DNA"/>
</dbReference>
<dbReference type="Proteomes" id="UP000266196">
    <property type="component" value="Unassembled WGS sequence"/>
</dbReference>
<comment type="caution">
    <text evidence="1">The sequence shown here is derived from an EMBL/GenBank/DDBJ whole genome shotgun (WGS) entry which is preliminary data.</text>
</comment>
<evidence type="ECO:0008006" key="7">
    <source>
        <dbReference type="Google" id="ProtNLM"/>
    </source>
</evidence>
<dbReference type="CDD" id="cd06093">
    <property type="entry name" value="PX_domain"/>
    <property type="match status" value="1"/>
</dbReference>
<name>A0A396ZZP3_APHAT</name>
<dbReference type="EMBL" id="QUTB01006252">
    <property type="protein sequence ID" value="RHY50930.1"/>
    <property type="molecule type" value="Genomic_DNA"/>
</dbReference>
<evidence type="ECO:0000313" key="6">
    <source>
        <dbReference type="Proteomes" id="UP000283543"/>
    </source>
</evidence>
<dbReference type="GO" id="GO:0035091">
    <property type="term" value="F:phosphatidylinositol binding"/>
    <property type="evidence" value="ECO:0007669"/>
    <property type="project" value="InterPro"/>
</dbReference>
<evidence type="ECO:0000313" key="1">
    <source>
        <dbReference type="EMBL" id="RHY00782.1"/>
    </source>
</evidence>
<sequence length="139" mass="15734">MTRGFVRAVGDSATMAIKHLPTPARLASIPYLATSDSTELVRASKVCQPTLFTNRVFTVYLISVSDHANRRWWTIRKRYTDFYRLRKALIAVPMSGGCHTGAIQPVDGPLTGHPRHSLRQCHQRWHLPAPFICPPRSRD</sequence>
<protein>
    <recommendedName>
        <fullName evidence="7">PX domain-containing protein</fullName>
    </recommendedName>
</protein>
<organism evidence="1 5">
    <name type="scientific">Aphanomyces astaci</name>
    <name type="common">Crayfish plague agent</name>
    <dbReference type="NCBI Taxonomy" id="112090"/>
    <lineage>
        <taxon>Eukaryota</taxon>
        <taxon>Sar</taxon>
        <taxon>Stramenopiles</taxon>
        <taxon>Oomycota</taxon>
        <taxon>Saprolegniomycetes</taxon>
        <taxon>Saprolegniales</taxon>
        <taxon>Verrucalvaceae</taxon>
        <taxon>Aphanomyces</taxon>
    </lineage>
</organism>
<reference evidence="4 5" key="1">
    <citation type="submission" date="2018-08" db="EMBL/GenBank/DDBJ databases">
        <title>Aphanomyces genome sequencing and annotation.</title>
        <authorList>
            <person name="Minardi D."/>
            <person name="Oidtmann B."/>
            <person name="Van Der Giezen M."/>
            <person name="Studholme D.J."/>
        </authorList>
    </citation>
    <scope>NUCLEOTIDE SEQUENCE [LARGE SCALE GENOMIC DNA]</scope>
    <source>
        <strain evidence="3 4">197901</strain>
        <strain evidence="2 6">Si</strain>
        <strain evidence="1 5">Yx</strain>
    </source>
</reference>
<proteinExistence type="predicted"/>
<dbReference type="VEuPathDB" id="FungiDB:H257_16137"/>
<evidence type="ECO:0000313" key="4">
    <source>
        <dbReference type="Proteomes" id="UP000266196"/>
    </source>
</evidence>
<accession>A0A396ZZP3</accession>
<dbReference type="InterPro" id="IPR036871">
    <property type="entry name" value="PX_dom_sf"/>
</dbReference>
<evidence type="ECO:0000313" key="2">
    <source>
        <dbReference type="EMBL" id="RHY50930.1"/>
    </source>
</evidence>
<dbReference type="AlphaFoldDB" id="A0A396ZZP3"/>
<evidence type="ECO:0000313" key="3">
    <source>
        <dbReference type="EMBL" id="RHZ34004.1"/>
    </source>
</evidence>
<dbReference type="SUPFAM" id="SSF64268">
    <property type="entry name" value="PX domain"/>
    <property type="match status" value="1"/>
</dbReference>
<dbReference type="Proteomes" id="UP000266239">
    <property type="component" value="Unassembled WGS sequence"/>
</dbReference>
<dbReference type="EMBL" id="QUTA01009598">
    <property type="protein sequence ID" value="RHY00782.1"/>
    <property type="molecule type" value="Genomic_DNA"/>
</dbReference>
<dbReference type="Gene3D" id="3.30.1520.10">
    <property type="entry name" value="Phox-like domain"/>
    <property type="match status" value="1"/>
</dbReference>
<gene>
    <name evidence="1" type="ORF">DYB25_009610</name>
    <name evidence="3" type="ORF">DYB31_011138</name>
    <name evidence="2" type="ORF">DYB34_008999</name>
</gene>
<evidence type="ECO:0000313" key="5">
    <source>
        <dbReference type="Proteomes" id="UP000266239"/>
    </source>
</evidence>